<dbReference type="PANTHER" id="PTHR24302">
    <property type="entry name" value="CYTOCHROME P450 FAMILY 3"/>
    <property type="match status" value="1"/>
</dbReference>
<keyword evidence="8 10" id="KW-0408">Iron</keyword>
<comment type="subcellular location">
    <subcellularLocation>
        <location evidence="2">Endoplasmic reticulum membrane</location>
        <topology evidence="2">Peripheral membrane protein</topology>
    </subcellularLocation>
    <subcellularLocation>
        <location evidence="1">Microsome membrane</location>
        <topology evidence="1">Peripheral membrane protein</topology>
    </subcellularLocation>
</comment>
<comment type="function">
    <text evidence="9">Cytochromes P450 are a group of heme-thiolate monooxygenases. They oxidize a variety of structurally unrelated compounds, including steroids, fatty acids, and xenobiotics.</text>
</comment>
<keyword evidence="6" id="KW-0256">Endoplasmic reticulum</keyword>
<evidence type="ECO:0000313" key="14">
    <source>
        <dbReference type="Proteomes" id="UP000242188"/>
    </source>
</evidence>
<feature type="transmembrane region" description="Helical" evidence="12">
    <location>
        <begin position="12"/>
        <end position="32"/>
    </location>
</feature>
<evidence type="ECO:0000256" key="7">
    <source>
        <dbReference type="ARBA" id="ARBA00023002"/>
    </source>
</evidence>
<keyword evidence="11" id="KW-0503">Monooxygenase</keyword>
<dbReference type="FunFam" id="1.10.630.10:FF:000042">
    <property type="entry name" value="Cytochrome P450"/>
    <property type="match status" value="1"/>
</dbReference>
<keyword evidence="12" id="KW-0472">Membrane</keyword>
<dbReference type="Gene3D" id="1.10.630.10">
    <property type="entry name" value="Cytochrome P450"/>
    <property type="match status" value="1"/>
</dbReference>
<dbReference type="GO" id="GO:0016705">
    <property type="term" value="F:oxidoreductase activity, acting on paired donors, with incorporation or reduction of molecular oxygen"/>
    <property type="evidence" value="ECO:0007669"/>
    <property type="project" value="InterPro"/>
</dbReference>
<keyword evidence="6" id="KW-0492">Microsome</keyword>
<evidence type="ECO:0000256" key="4">
    <source>
        <dbReference type="ARBA" id="ARBA00022617"/>
    </source>
</evidence>
<dbReference type="OrthoDB" id="2789670at2759"/>
<dbReference type="GO" id="GO:0020037">
    <property type="term" value="F:heme binding"/>
    <property type="evidence" value="ECO:0007669"/>
    <property type="project" value="InterPro"/>
</dbReference>
<dbReference type="STRING" id="6573.A0A210QSK9"/>
<dbReference type="InterPro" id="IPR050705">
    <property type="entry name" value="Cytochrome_P450_3A"/>
</dbReference>
<dbReference type="InterPro" id="IPR002401">
    <property type="entry name" value="Cyt_P450_E_grp-I"/>
</dbReference>
<dbReference type="PROSITE" id="PS00086">
    <property type="entry name" value="CYTOCHROME_P450"/>
    <property type="match status" value="1"/>
</dbReference>
<dbReference type="AlphaFoldDB" id="A0A210QSK9"/>
<dbReference type="SUPFAM" id="SSF48264">
    <property type="entry name" value="Cytochrome P450"/>
    <property type="match status" value="1"/>
</dbReference>
<name>A0A210QSK9_MIZYE</name>
<evidence type="ECO:0000256" key="8">
    <source>
        <dbReference type="ARBA" id="ARBA00023004"/>
    </source>
</evidence>
<dbReference type="GO" id="GO:0005506">
    <property type="term" value="F:iron ion binding"/>
    <property type="evidence" value="ECO:0007669"/>
    <property type="project" value="InterPro"/>
</dbReference>
<dbReference type="GO" id="GO:0005789">
    <property type="term" value="C:endoplasmic reticulum membrane"/>
    <property type="evidence" value="ECO:0007669"/>
    <property type="project" value="UniProtKB-SubCell"/>
</dbReference>
<dbReference type="Proteomes" id="UP000242188">
    <property type="component" value="Unassembled WGS sequence"/>
</dbReference>
<keyword evidence="5 10" id="KW-0479">Metal-binding</keyword>
<evidence type="ECO:0000256" key="9">
    <source>
        <dbReference type="ARBA" id="ARBA00043906"/>
    </source>
</evidence>
<keyword evidence="7 11" id="KW-0560">Oxidoreductase</keyword>
<evidence type="ECO:0000256" key="12">
    <source>
        <dbReference type="SAM" id="Phobius"/>
    </source>
</evidence>
<sequence>MEVLGLVDIPTWLQWVMLLVGLVVTYVIYMSWDHNTFKKMGIDGPKPDPVFGNMRMLTEDGVIKAELDMYRKYGKVFGMYESYVPVLYIADPALLKDILVKDFKNFVNRRDTFRKFSDSKMNLMLTQLQDDHWRFVRNTITPTFSGKKLRQMTSLINNSADKFMEHIDQKIKEDEDIDMKGFIGGFTMDVIASTGFGLDVNSQNNPDNSFTKHARYFSDPTSIAVLVVIVFFLPFFWWILRLSAFLGFNLTKVRTAMNFFARVTEKALTERRQSPGEHFDFLGIMVKAEKGDEPTEEEKGDELLKENDASETLSTWTRKTLTVEEITAQATLFFVAGYDTTSNTLCFLMYHLVLYPEICDNLLQEIDDKLNGQAPNYDNVAKLSYVEMCIHETMRLFPAAARLDRVASNDVTIGNIRIPKGMIINIPVGAIQMDPEYWPEPEKFDPERFTPEAKANRDPLVFMPFGAGPRNCVGMRLALLELKIAIVRILQKYRPVKSPKTEIPIKVSKMGNIPLGLYLKFEKRT</sequence>
<dbReference type="PRINTS" id="PR00385">
    <property type="entry name" value="P450"/>
</dbReference>
<dbReference type="InterPro" id="IPR036396">
    <property type="entry name" value="Cyt_P450_sf"/>
</dbReference>
<evidence type="ECO:0000256" key="5">
    <source>
        <dbReference type="ARBA" id="ARBA00022723"/>
    </source>
</evidence>
<evidence type="ECO:0000256" key="10">
    <source>
        <dbReference type="PIRSR" id="PIRSR602401-1"/>
    </source>
</evidence>
<dbReference type="InterPro" id="IPR001128">
    <property type="entry name" value="Cyt_P450"/>
</dbReference>
<dbReference type="CDD" id="cd11055">
    <property type="entry name" value="CYP3A-like"/>
    <property type="match status" value="1"/>
</dbReference>
<feature type="binding site" description="axial binding residue" evidence="10">
    <location>
        <position position="472"/>
    </location>
    <ligand>
        <name>heme</name>
        <dbReference type="ChEBI" id="CHEBI:30413"/>
    </ligand>
    <ligandPart>
        <name>Fe</name>
        <dbReference type="ChEBI" id="CHEBI:18248"/>
    </ligandPart>
</feature>
<evidence type="ECO:0000256" key="6">
    <source>
        <dbReference type="ARBA" id="ARBA00022848"/>
    </source>
</evidence>
<keyword evidence="12" id="KW-1133">Transmembrane helix</keyword>
<keyword evidence="14" id="KW-1185">Reference proteome</keyword>
<evidence type="ECO:0000256" key="3">
    <source>
        <dbReference type="ARBA" id="ARBA00010617"/>
    </source>
</evidence>
<keyword evidence="4 10" id="KW-0349">Heme</keyword>
<reference evidence="13 14" key="1">
    <citation type="journal article" date="2017" name="Nat. Ecol. Evol.">
        <title>Scallop genome provides insights into evolution of bilaterian karyotype and development.</title>
        <authorList>
            <person name="Wang S."/>
            <person name="Zhang J."/>
            <person name="Jiao W."/>
            <person name="Li J."/>
            <person name="Xun X."/>
            <person name="Sun Y."/>
            <person name="Guo X."/>
            <person name="Huan P."/>
            <person name="Dong B."/>
            <person name="Zhang L."/>
            <person name="Hu X."/>
            <person name="Sun X."/>
            <person name="Wang J."/>
            <person name="Zhao C."/>
            <person name="Wang Y."/>
            <person name="Wang D."/>
            <person name="Huang X."/>
            <person name="Wang R."/>
            <person name="Lv J."/>
            <person name="Li Y."/>
            <person name="Zhang Z."/>
            <person name="Liu B."/>
            <person name="Lu W."/>
            <person name="Hui Y."/>
            <person name="Liang J."/>
            <person name="Zhou Z."/>
            <person name="Hou R."/>
            <person name="Li X."/>
            <person name="Liu Y."/>
            <person name="Li H."/>
            <person name="Ning X."/>
            <person name="Lin Y."/>
            <person name="Zhao L."/>
            <person name="Xing Q."/>
            <person name="Dou J."/>
            <person name="Li Y."/>
            <person name="Mao J."/>
            <person name="Guo H."/>
            <person name="Dou H."/>
            <person name="Li T."/>
            <person name="Mu C."/>
            <person name="Jiang W."/>
            <person name="Fu Q."/>
            <person name="Fu X."/>
            <person name="Miao Y."/>
            <person name="Liu J."/>
            <person name="Yu Q."/>
            <person name="Li R."/>
            <person name="Liao H."/>
            <person name="Li X."/>
            <person name="Kong Y."/>
            <person name="Jiang Z."/>
            <person name="Chourrout D."/>
            <person name="Li R."/>
            <person name="Bao Z."/>
        </authorList>
    </citation>
    <scope>NUCLEOTIDE SEQUENCE [LARGE SCALE GENOMIC DNA]</scope>
    <source>
        <strain evidence="13 14">PY_sf001</strain>
    </source>
</reference>
<proteinExistence type="inferred from homology"/>
<evidence type="ECO:0000256" key="11">
    <source>
        <dbReference type="RuleBase" id="RU000461"/>
    </source>
</evidence>
<accession>A0A210QSK9</accession>
<evidence type="ECO:0000256" key="2">
    <source>
        <dbReference type="ARBA" id="ARBA00004406"/>
    </source>
</evidence>
<dbReference type="GO" id="GO:0008395">
    <property type="term" value="F:steroid hydroxylase activity"/>
    <property type="evidence" value="ECO:0007669"/>
    <property type="project" value="TreeGrafter"/>
</dbReference>
<evidence type="ECO:0000256" key="1">
    <source>
        <dbReference type="ARBA" id="ARBA00004174"/>
    </source>
</evidence>
<gene>
    <name evidence="13" type="ORF">KP79_PYT00694</name>
</gene>
<dbReference type="InterPro" id="IPR017972">
    <property type="entry name" value="Cyt_P450_CS"/>
</dbReference>
<keyword evidence="12" id="KW-0812">Transmembrane</keyword>
<dbReference type="EMBL" id="NEDP02002110">
    <property type="protein sequence ID" value="OWF51726.1"/>
    <property type="molecule type" value="Genomic_DNA"/>
</dbReference>
<comment type="similarity">
    <text evidence="3 11">Belongs to the cytochrome P450 family.</text>
</comment>
<feature type="transmembrane region" description="Helical" evidence="12">
    <location>
        <begin position="222"/>
        <end position="240"/>
    </location>
</feature>
<comment type="caution">
    <text evidence="13">The sequence shown here is derived from an EMBL/GenBank/DDBJ whole genome shotgun (WGS) entry which is preliminary data.</text>
</comment>
<dbReference type="PANTHER" id="PTHR24302:SF15">
    <property type="entry name" value="FATTY-ACID PEROXYGENASE"/>
    <property type="match status" value="1"/>
</dbReference>
<comment type="cofactor">
    <cofactor evidence="10">
        <name>heme</name>
        <dbReference type="ChEBI" id="CHEBI:30413"/>
    </cofactor>
</comment>
<dbReference type="PRINTS" id="PR00463">
    <property type="entry name" value="EP450I"/>
</dbReference>
<dbReference type="Pfam" id="PF00067">
    <property type="entry name" value="p450"/>
    <property type="match status" value="1"/>
</dbReference>
<evidence type="ECO:0000313" key="13">
    <source>
        <dbReference type="EMBL" id="OWF51726.1"/>
    </source>
</evidence>
<protein>
    <submittedName>
        <fullName evidence="13">Lithocholate 6-beta-hydroxylase</fullName>
    </submittedName>
</protein>
<organism evidence="13 14">
    <name type="scientific">Mizuhopecten yessoensis</name>
    <name type="common">Japanese scallop</name>
    <name type="synonym">Patinopecten yessoensis</name>
    <dbReference type="NCBI Taxonomy" id="6573"/>
    <lineage>
        <taxon>Eukaryota</taxon>
        <taxon>Metazoa</taxon>
        <taxon>Spiralia</taxon>
        <taxon>Lophotrochozoa</taxon>
        <taxon>Mollusca</taxon>
        <taxon>Bivalvia</taxon>
        <taxon>Autobranchia</taxon>
        <taxon>Pteriomorphia</taxon>
        <taxon>Pectinida</taxon>
        <taxon>Pectinoidea</taxon>
        <taxon>Pectinidae</taxon>
        <taxon>Mizuhopecten</taxon>
    </lineage>
</organism>